<keyword evidence="2" id="KW-1185">Reference proteome</keyword>
<protein>
    <submittedName>
        <fullName evidence="1">Uncharacterized protein</fullName>
    </submittedName>
</protein>
<dbReference type="Proteomes" id="UP000183975">
    <property type="component" value="Unassembled WGS sequence"/>
</dbReference>
<name>A0A1M6T5U1_9FIRM</name>
<dbReference type="EMBL" id="FRAH01000031">
    <property type="protein sequence ID" value="SHK52337.1"/>
    <property type="molecule type" value="Genomic_DNA"/>
</dbReference>
<evidence type="ECO:0000313" key="2">
    <source>
        <dbReference type="Proteomes" id="UP000183975"/>
    </source>
</evidence>
<dbReference type="AlphaFoldDB" id="A0A1M6T5U1"/>
<evidence type="ECO:0000313" key="1">
    <source>
        <dbReference type="EMBL" id="SHK52337.1"/>
    </source>
</evidence>
<dbReference type="OrthoDB" id="1822996at2"/>
<dbReference type="RefSeq" id="WP_072851188.1">
    <property type="nucleotide sequence ID" value="NZ_FRAH01000031.1"/>
</dbReference>
<sequence>MKVFIAGPRALRTLDEKIIRQLISISAKEHEVIVGDADGIDTAVQQFFADRQYENVIIYATEGKARNNVGRWKIKSVVPPSQAKGFRYYAAKDLEMAKDADFGFMIWNGKSKGTLNNILNLIALGKKCKVYLSTVNELYAVKSLDDIKCLVSLCEEDTQMLFQKLLKENEQIKIFLREDYRQLAINII</sequence>
<proteinExistence type="predicted"/>
<organism evidence="1 2">
    <name type="scientific">Anaerotignum lactatifermentans DSM 14214</name>
    <dbReference type="NCBI Taxonomy" id="1121323"/>
    <lineage>
        <taxon>Bacteria</taxon>
        <taxon>Bacillati</taxon>
        <taxon>Bacillota</taxon>
        <taxon>Clostridia</taxon>
        <taxon>Lachnospirales</taxon>
        <taxon>Anaerotignaceae</taxon>
        <taxon>Anaerotignum</taxon>
    </lineage>
</organism>
<reference evidence="1 2" key="1">
    <citation type="submission" date="2016-11" db="EMBL/GenBank/DDBJ databases">
        <authorList>
            <person name="Jaros S."/>
            <person name="Januszkiewicz K."/>
            <person name="Wedrychowicz H."/>
        </authorList>
    </citation>
    <scope>NUCLEOTIDE SEQUENCE [LARGE SCALE GENOMIC DNA]</scope>
    <source>
        <strain evidence="1 2">DSM 14214</strain>
    </source>
</reference>
<gene>
    <name evidence="1" type="ORF">SAMN02745138_01870</name>
</gene>
<accession>A0A1M6T5U1</accession>